<dbReference type="InterPro" id="IPR014284">
    <property type="entry name" value="RNA_pol_sigma-70_dom"/>
</dbReference>
<dbReference type="Pfam" id="PF08281">
    <property type="entry name" value="Sigma70_r4_2"/>
    <property type="match status" value="1"/>
</dbReference>
<evidence type="ECO:0000259" key="5">
    <source>
        <dbReference type="Pfam" id="PF04542"/>
    </source>
</evidence>
<dbReference type="RefSeq" id="WP_153836185.1">
    <property type="nucleotide sequence ID" value="NZ_JBHUMW010000068.1"/>
</dbReference>
<evidence type="ECO:0000313" key="7">
    <source>
        <dbReference type="EMBL" id="MRI67621.1"/>
    </source>
</evidence>
<evidence type="ECO:0000256" key="4">
    <source>
        <dbReference type="ARBA" id="ARBA00023163"/>
    </source>
</evidence>
<dbReference type="PANTHER" id="PTHR43133:SF60">
    <property type="entry name" value="RNA POLYMERASE SIGMA FACTOR SIGV"/>
    <property type="match status" value="1"/>
</dbReference>
<name>A0A6N7R2C9_9BACI</name>
<dbReference type="InterPro" id="IPR013249">
    <property type="entry name" value="RNA_pol_sigma70_r4_t2"/>
</dbReference>
<dbReference type="Proteomes" id="UP000435187">
    <property type="component" value="Unassembled WGS sequence"/>
</dbReference>
<comment type="caution">
    <text evidence="7">The sequence shown here is derived from an EMBL/GenBank/DDBJ whole genome shotgun (WGS) entry which is preliminary data.</text>
</comment>
<keyword evidence="2" id="KW-0805">Transcription regulation</keyword>
<evidence type="ECO:0000256" key="1">
    <source>
        <dbReference type="ARBA" id="ARBA00010641"/>
    </source>
</evidence>
<evidence type="ECO:0000259" key="6">
    <source>
        <dbReference type="Pfam" id="PF08281"/>
    </source>
</evidence>
<dbReference type="Pfam" id="PF04542">
    <property type="entry name" value="Sigma70_r2"/>
    <property type="match status" value="1"/>
</dbReference>
<dbReference type="Gene3D" id="1.10.10.10">
    <property type="entry name" value="Winged helix-like DNA-binding domain superfamily/Winged helix DNA-binding domain"/>
    <property type="match status" value="1"/>
</dbReference>
<feature type="domain" description="RNA polymerase sigma factor 70 region 4 type 2" evidence="6">
    <location>
        <begin position="123"/>
        <end position="168"/>
    </location>
</feature>
<proteinExistence type="inferred from homology"/>
<dbReference type="SUPFAM" id="SSF88946">
    <property type="entry name" value="Sigma2 domain of RNA polymerase sigma factors"/>
    <property type="match status" value="1"/>
</dbReference>
<dbReference type="InterPro" id="IPR013324">
    <property type="entry name" value="RNA_pol_sigma_r3/r4-like"/>
</dbReference>
<evidence type="ECO:0000313" key="8">
    <source>
        <dbReference type="Proteomes" id="UP000435187"/>
    </source>
</evidence>
<dbReference type="InterPro" id="IPR013325">
    <property type="entry name" value="RNA_pol_sigma_r2"/>
</dbReference>
<dbReference type="CDD" id="cd06171">
    <property type="entry name" value="Sigma70_r4"/>
    <property type="match status" value="1"/>
</dbReference>
<feature type="domain" description="RNA polymerase sigma-70 region 2" evidence="5">
    <location>
        <begin position="18"/>
        <end position="83"/>
    </location>
</feature>
<protein>
    <submittedName>
        <fullName evidence="7">Sigma-70 family RNA polymerase sigma factor</fullName>
    </submittedName>
</protein>
<dbReference type="PANTHER" id="PTHR43133">
    <property type="entry name" value="RNA POLYMERASE ECF-TYPE SIGMA FACTO"/>
    <property type="match status" value="1"/>
</dbReference>
<keyword evidence="4" id="KW-0804">Transcription</keyword>
<gene>
    <name evidence="7" type="ORF">GH885_14960</name>
</gene>
<dbReference type="InterPro" id="IPR036388">
    <property type="entry name" value="WH-like_DNA-bd_sf"/>
</dbReference>
<keyword evidence="8" id="KW-1185">Reference proteome</keyword>
<dbReference type="Gene3D" id="1.10.1740.10">
    <property type="match status" value="1"/>
</dbReference>
<sequence>MHEEQLTDQTNQEILIDLMEKYGDIVFRIAFTYVKEKHLAEDLAQEIFIKCYQSLNTFQNRSSYSTWLYRITVNYCKDYVKSNYFRNLIPQPFIKPKYEQVEDSVVSQILKNEENALLFHKVLKLTVKLREVIIFYYYEGLSIDEISNILKVKPNTVKTRLYRARKNLKSHIEGGMIFEE</sequence>
<dbReference type="InterPro" id="IPR039425">
    <property type="entry name" value="RNA_pol_sigma-70-like"/>
</dbReference>
<dbReference type="GO" id="GO:0006352">
    <property type="term" value="P:DNA-templated transcription initiation"/>
    <property type="evidence" value="ECO:0007669"/>
    <property type="project" value="InterPro"/>
</dbReference>
<reference evidence="7 8" key="1">
    <citation type="submission" date="2019-10" db="EMBL/GenBank/DDBJ databases">
        <title>Gracilibacillus salitolerans sp. nov., a moderate halophile isolated from a saline soil in northwest China.</title>
        <authorList>
            <person name="Gan L."/>
        </authorList>
    </citation>
    <scope>NUCLEOTIDE SEQUENCE [LARGE SCALE GENOMIC DNA]</scope>
    <source>
        <strain evidence="7 8">TP2-8</strain>
    </source>
</reference>
<dbReference type="EMBL" id="WJEE01000036">
    <property type="protein sequence ID" value="MRI67621.1"/>
    <property type="molecule type" value="Genomic_DNA"/>
</dbReference>
<accession>A0A6N7R2C9</accession>
<evidence type="ECO:0000256" key="3">
    <source>
        <dbReference type="ARBA" id="ARBA00023082"/>
    </source>
</evidence>
<keyword evidence="3" id="KW-0731">Sigma factor</keyword>
<dbReference type="NCBIfam" id="TIGR02937">
    <property type="entry name" value="sigma70-ECF"/>
    <property type="match status" value="1"/>
</dbReference>
<comment type="similarity">
    <text evidence="1">Belongs to the sigma-70 factor family. ECF subfamily.</text>
</comment>
<dbReference type="GO" id="GO:0016987">
    <property type="term" value="F:sigma factor activity"/>
    <property type="evidence" value="ECO:0007669"/>
    <property type="project" value="UniProtKB-KW"/>
</dbReference>
<dbReference type="InterPro" id="IPR007627">
    <property type="entry name" value="RNA_pol_sigma70_r2"/>
</dbReference>
<evidence type="ECO:0000256" key="2">
    <source>
        <dbReference type="ARBA" id="ARBA00023015"/>
    </source>
</evidence>
<dbReference type="SUPFAM" id="SSF88659">
    <property type="entry name" value="Sigma3 and sigma4 domains of RNA polymerase sigma factors"/>
    <property type="match status" value="1"/>
</dbReference>
<organism evidence="7 8">
    <name type="scientific">Gracilibacillus thailandensis</name>
    <dbReference type="NCBI Taxonomy" id="563735"/>
    <lineage>
        <taxon>Bacteria</taxon>
        <taxon>Bacillati</taxon>
        <taxon>Bacillota</taxon>
        <taxon>Bacilli</taxon>
        <taxon>Bacillales</taxon>
        <taxon>Bacillaceae</taxon>
        <taxon>Gracilibacillus</taxon>
    </lineage>
</organism>
<dbReference type="AlphaFoldDB" id="A0A6N7R2C9"/>
<dbReference type="GO" id="GO:0003677">
    <property type="term" value="F:DNA binding"/>
    <property type="evidence" value="ECO:0007669"/>
    <property type="project" value="InterPro"/>
</dbReference>
<dbReference type="NCBIfam" id="NF006930">
    <property type="entry name" value="PRK09415.1"/>
    <property type="match status" value="1"/>
</dbReference>